<evidence type="ECO:0008006" key="15">
    <source>
        <dbReference type="Google" id="ProtNLM"/>
    </source>
</evidence>
<comment type="similarity">
    <text evidence="4">Belongs to the cytochrome P450 family.</text>
</comment>
<evidence type="ECO:0000256" key="11">
    <source>
        <dbReference type="ARBA" id="ARBA00023033"/>
    </source>
</evidence>
<dbReference type="Proteomes" id="UP000801492">
    <property type="component" value="Unassembled WGS sequence"/>
</dbReference>
<comment type="cofactor">
    <cofactor evidence="1">
        <name>heme</name>
        <dbReference type="ChEBI" id="CHEBI:30413"/>
    </cofactor>
</comment>
<name>A0A8K0DDW8_IGNLU</name>
<keyword evidence="12" id="KW-0472">Membrane</keyword>
<keyword evidence="6" id="KW-0479">Metal-binding</keyword>
<proteinExistence type="inferred from homology"/>
<keyword evidence="5" id="KW-0349">Heme</keyword>
<keyword evidence="8" id="KW-0492">Microsome</keyword>
<dbReference type="Gene3D" id="1.10.630.10">
    <property type="entry name" value="Cytochrome P450"/>
    <property type="match status" value="1"/>
</dbReference>
<dbReference type="GO" id="GO:0005789">
    <property type="term" value="C:endoplasmic reticulum membrane"/>
    <property type="evidence" value="ECO:0007669"/>
    <property type="project" value="UniProtKB-SubCell"/>
</dbReference>
<evidence type="ECO:0000256" key="8">
    <source>
        <dbReference type="ARBA" id="ARBA00022848"/>
    </source>
</evidence>
<organism evidence="13 14">
    <name type="scientific">Ignelater luminosus</name>
    <name type="common">Cucubano</name>
    <name type="synonym">Pyrophorus luminosus</name>
    <dbReference type="NCBI Taxonomy" id="2038154"/>
    <lineage>
        <taxon>Eukaryota</taxon>
        <taxon>Metazoa</taxon>
        <taxon>Ecdysozoa</taxon>
        <taxon>Arthropoda</taxon>
        <taxon>Hexapoda</taxon>
        <taxon>Insecta</taxon>
        <taxon>Pterygota</taxon>
        <taxon>Neoptera</taxon>
        <taxon>Endopterygota</taxon>
        <taxon>Coleoptera</taxon>
        <taxon>Polyphaga</taxon>
        <taxon>Elateriformia</taxon>
        <taxon>Elateroidea</taxon>
        <taxon>Elateridae</taxon>
        <taxon>Agrypninae</taxon>
        <taxon>Pyrophorini</taxon>
        <taxon>Ignelater</taxon>
    </lineage>
</organism>
<dbReference type="SUPFAM" id="SSF48264">
    <property type="entry name" value="Cytochrome P450"/>
    <property type="match status" value="1"/>
</dbReference>
<sequence>MLYLAGVLFVILCVIYFVFVRPFTYWTNNQVPQYKFWEIWLRNTSDAIRQPPLVDAMMKLYKDFPDNRYIGTYQLFVPKLCIRDPELIKQIFVKDFDHFVDHTMFIPTDGDPVWEKSLFSLRGKRMSSFSINNIF</sequence>
<dbReference type="GO" id="GO:0005506">
    <property type="term" value="F:iron ion binding"/>
    <property type="evidence" value="ECO:0007669"/>
    <property type="project" value="InterPro"/>
</dbReference>
<keyword evidence="14" id="KW-1185">Reference proteome</keyword>
<dbReference type="InterPro" id="IPR050476">
    <property type="entry name" value="Insect_CytP450_Detox"/>
</dbReference>
<evidence type="ECO:0000256" key="10">
    <source>
        <dbReference type="ARBA" id="ARBA00023004"/>
    </source>
</evidence>
<evidence type="ECO:0000313" key="14">
    <source>
        <dbReference type="Proteomes" id="UP000801492"/>
    </source>
</evidence>
<evidence type="ECO:0000256" key="2">
    <source>
        <dbReference type="ARBA" id="ARBA00004524"/>
    </source>
</evidence>
<evidence type="ECO:0000256" key="3">
    <source>
        <dbReference type="ARBA" id="ARBA00004586"/>
    </source>
</evidence>
<evidence type="ECO:0000256" key="4">
    <source>
        <dbReference type="ARBA" id="ARBA00010617"/>
    </source>
</evidence>
<evidence type="ECO:0000313" key="13">
    <source>
        <dbReference type="EMBL" id="KAF2901267.1"/>
    </source>
</evidence>
<dbReference type="GO" id="GO:0016705">
    <property type="term" value="F:oxidoreductase activity, acting on paired donors, with incorporation or reduction of molecular oxygen"/>
    <property type="evidence" value="ECO:0007669"/>
    <property type="project" value="InterPro"/>
</dbReference>
<dbReference type="AlphaFoldDB" id="A0A8K0DDW8"/>
<evidence type="ECO:0000256" key="5">
    <source>
        <dbReference type="ARBA" id="ARBA00022617"/>
    </source>
</evidence>
<dbReference type="OrthoDB" id="2789670at2759"/>
<evidence type="ECO:0000256" key="9">
    <source>
        <dbReference type="ARBA" id="ARBA00023002"/>
    </source>
</evidence>
<protein>
    <recommendedName>
        <fullName evidence="15">Cytochrome P450</fullName>
    </recommendedName>
</protein>
<comment type="caution">
    <text evidence="13">The sequence shown here is derived from an EMBL/GenBank/DDBJ whole genome shotgun (WGS) entry which is preliminary data.</text>
</comment>
<dbReference type="GO" id="GO:0020037">
    <property type="term" value="F:heme binding"/>
    <property type="evidence" value="ECO:0007669"/>
    <property type="project" value="InterPro"/>
</dbReference>
<keyword evidence="11" id="KW-0503">Monooxygenase</keyword>
<evidence type="ECO:0000256" key="7">
    <source>
        <dbReference type="ARBA" id="ARBA00022824"/>
    </source>
</evidence>
<evidence type="ECO:0000256" key="1">
    <source>
        <dbReference type="ARBA" id="ARBA00001971"/>
    </source>
</evidence>
<keyword evidence="10" id="KW-0408">Iron</keyword>
<accession>A0A8K0DDW8</accession>
<dbReference type="GO" id="GO:0004497">
    <property type="term" value="F:monooxygenase activity"/>
    <property type="evidence" value="ECO:0007669"/>
    <property type="project" value="UniProtKB-KW"/>
</dbReference>
<dbReference type="EMBL" id="VTPC01001751">
    <property type="protein sequence ID" value="KAF2901267.1"/>
    <property type="molecule type" value="Genomic_DNA"/>
</dbReference>
<comment type="subcellular location">
    <subcellularLocation>
        <location evidence="3">Endoplasmic reticulum membrane</location>
    </subcellularLocation>
    <subcellularLocation>
        <location evidence="2">Microsome membrane</location>
    </subcellularLocation>
</comment>
<dbReference type="PANTHER" id="PTHR24292:SF54">
    <property type="entry name" value="CYP9F3-RELATED"/>
    <property type="match status" value="1"/>
</dbReference>
<dbReference type="PANTHER" id="PTHR24292">
    <property type="entry name" value="CYTOCHROME P450"/>
    <property type="match status" value="1"/>
</dbReference>
<dbReference type="InterPro" id="IPR036396">
    <property type="entry name" value="Cyt_P450_sf"/>
</dbReference>
<evidence type="ECO:0000256" key="6">
    <source>
        <dbReference type="ARBA" id="ARBA00022723"/>
    </source>
</evidence>
<keyword evidence="9" id="KW-0560">Oxidoreductase</keyword>
<reference evidence="13" key="1">
    <citation type="submission" date="2019-08" db="EMBL/GenBank/DDBJ databases">
        <title>The genome of the North American firefly Photinus pyralis.</title>
        <authorList>
            <consortium name="Photinus pyralis genome working group"/>
            <person name="Fallon T.R."/>
            <person name="Sander Lower S.E."/>
            <person name="Weng J.-K."/>
        </authorList>
    </citation>
    <scope>NUCLEOTIDE SEQUENCE</scope>
    <source>
        <strain evidence="13">TRF0915ILg1</strain>
        <tissue evidence="13">Whole body</tissue>
    </source>
</reference>
<gene>
    <name evidence="13" type="ORF">ILUMI_04920</name>
</gene>
<keyword evidence="7" id="KW-0256">Endoplasmic reticulum</keyword>
<evidence type="ECO:0000256" key="12">
    <source>
        <dbReference type="ARBA" id="ARBA00023136"/>
    </source>
</evidence>